<dbReference type="PROSITE" id="PS00375">
    <property type="entry name" value="UDPGT"/>
    <property type="match status" value="1"/>
</dbReference>
<organism evidence="4 5">
    <name type="scientific">Saccharopolyspora rosea</name>
    <dbReference type="NCBI Taxonomy" id="524884"/>
    <lineage>
        <taxon>Bacteria</taxon>
        <taxon>Bacillati</taxon>
        <taxon>Actinomycetota</taxon>
        <taxon>Actinomycetes</taxon>
        <taxon>Pseudonocardiales</taxon>
        <taxon>Pseudonocardiaceae</taxon>
        <taxon>Saccharopolyspora</taxon>
    </lineage>
</organism>
<dbReference type="InterPro" id="IPR002213">
    <property type="entry name" value="UDP_glucos_trans"/>
</dbReference>
<accession>A0ABW3G1B1</accession>
<protein>
    <submittedName>
        <fullName evidence="4">Macrolide family glycosyltransferase</fullName>
    </submittedName>
</protein>
<keyword evidence="2" id="KW-0808">Transferase</keyword>
<dbReference type="Proteomes" id="UP001597018">
    <property type="component" value="Unassembled WGS sequence"/>
</dbReference>
<evidence type="ECO:0000256" key="2">
    <source>
        <dbReference type="ARBA" id="ARBA00022679"/>
    </source>
</evidence>
<evidence type="ECO:0000259" key="3">
    <source>
        <dbReference type="Pfam" id="PF06722"/>
    </source>
</evidence>
<evidence type="ECO:0000313" key="4">
    <source>
        <dbReference type="EMBL" id="MFD0922661.1"/>
    </source>
</evidence>
<dbReference type="Pfam" id="PF06722">
    <property type="entry name" value="EryCIII-like_C"/>
    <property type="match status" value="1"/>
</dbReference>
<dbReference type="InterPro" id="IPR010610">
    <property type="entry name" value="EryCIII-like_C"/>
</dbReference>
<dbReference type="NCBIfam" id="TIGR01426">
    <property type="entry name" value="MGT"/>
    <property type="match status" value="1"/>
</dbReference>
<dbReference type="PANTHER" id="PTHR48050">
    <property type="entry name" value="STEROL 3-BETA-GLUCOSYLTRANSFERASE"/>
    <property type="match status" value="1"/>
</dbReference>
<dbReference type="InterPro" id="IPR006326">
    <property type="entry name" value="UDPGT_MGT-like"/>
</dbReference>
<dbReference type="RefSeq" id="WP_345601643.1">
    <property type="nucleotide sequence ID" value="NZ_BAABLT010000042.1"/>
</dbReference>
<dbReference type="EMBL" id="JBHTIW010000023">
    <property type="protein sequence ID" value="MFD0922661.1"/>
    <property type="molecule type" value="Genomic_DNA"/>
</dbReference>
<comment type="caution">
    <text evidence="4">The sequence shown here is derived from an EMBL/GenBank/DDBJ whole genome shotgun (WGS) entry which is preliminary data.</text>
</comment>
<dbReference type="InterPro" id="IPR050426">
    <property type="entry name" value="Glycosyltransferase_28"/>
</dbReference>
<dbReference type="PANTHER" id="PTHR48050:SF13">
    <property type="entry name" value="STEROL 3-BETA-GLUCOSYLTRANSFERASE UGT80A2"/>
    <property type="match status" value="1"/>
</dbReference>
<dbReference type="SUPFAM" id="SSF53756">
    <property type="entry name" value="UDP-Glycosyltransferase/glycogen phosphorylase"/>
    <property type="match status" value="1"/>
</dbReference>
<proteinExistence type="inferred from homology"/>
<evidence type="ECO:0000313" key="5">
    <source>
        <dbReference type="Proteomes" id="UP001597018"/>
    </source>
</evidence>
<evidence type="ECO:0000256" key="1">
    <source>
        <dbReference type="ARBA" id="ARBA00009995"/>
    </source>
</evidence>
<comment type="similarity">
    <text evidence="1">Belongs to the UDP-glycosyltransferase family.</text>
</comment>
<dbReference type="InterPro" id="IPR035595">
    <property type="entry name" value="UDP_glycos_trans_CS"/>
</dbReference>
<gene>
    <name evidence="4" type="ORF">ACFQ16_23190</name>
</gene>
<feature type="domain" description="Erythromycin biosynthesis protein CIII-like C-terminal" evidence="3">
    <location>
        <begin position="245"/>
        <end position="386"/>
    </location>
</feature>
<sequence>MHLLFTSVPAHGHVNPTLPLVRELVRRGHRVSYAVHEEFRSVVEPTGATVLPVPGEMPKTPMRFEPESMRRRMTEFERMIRDGLAELDRVLRHDPPDALCYDAMTLSARIAVRRFGVPGVALFPSYASHEGFSLREELMSSGSGFPPEFRRVLEAMWEQTADLAAEAGVERFDPMSTPPDELNIVFIPREFQFAGDTFDERFHFVGPSLGEREDAGDWRPPADGRLLFVSLGTAFNYRPEFFRMCLDAFGDTDWHVAMAVGKHIDVDGLGAVPANVEIRPFFPQPAVLRHADVFLSHTGMNSTMESLSLGVPLVAVPQQPEQAANARQVDGLGLGRHLDPASLSPELLRKTVEEVHADPHIRANVARMSATLRAADAPARAADAIEAHLA</sequence>
<name>A0ABW3G1B1_9PSEU</name>
<dbReference type="CDD" id="cd03784">
    <property type="entry name" value="GT1_Gtf-like"/>
    <property type="match status" value="1"/>
</dbReference>
<dbReference type="Gene3D" id="3.40.50.2000">
    <property type="entry name" value="Glycogen Phosphorylase B"/>
    <property type="match status" value="2"/>
</dbReference>
<reference evidence="5" key="1">
    <citation type="journal article" date="2019" name="Int. J. Syst. Evol. Microbiol.">
        <title>The Global Catalogue of Microorganisms (GCM) 10K type strain sequencing project: providing services to taxonomists for standard genome sequencing and annotation.</title>
        <authorList>
            <consortium name="The Broad Institute Genomics Platform"/>
            <consortium name="The Broad Institute Genome Sequencing Center for Infectious Disease"/>
            <person name="Wu L."/>
            <person name="Ma J."/>
        </authorList>
    </citation>
    <scope>NUCLEOTIDE SEQUENCE [LARGE SCALE GENOMIC DNA]</scope>
    <source>
        <strain evidence="5">CCUG 56401</strain>
    </source>
</reference>
<keyword evidence="5" id="KW-1185">Reference proteome</keyword>